<name>A0AAN7WQF1_9PEZI</name>
<dbReference type="EMBL" id="JAVRQU010000002">
    <property type="protein sequence ID" value="KAK5706402.1"/>
    <property type="molecule type" value="Genomic_DNA"/>
</dbReference>
<feature type="compositionally biased region" description="Basic and acidic residues" evidence="3">
    <location>
        <begin position="24"/>
        <end position="55"/>
    </location>
</feature>
<dbReference type="Gene3D" id="1.20.1250.20">
    <property type="entry name" value="MFS general substrate transporter like domains"/>
    <property type="match status" value="1"/>
</dbReference>
<dbReference type="Proteomes" id="UP001310594">
    <property type="component" value="Unassembled WGS sequence"/>
</dbReference>
<feature type="compositionally biased region" description="Basic and acidic residues" evidence="3">
    <location>
        <begin position="1"/>
        <end position="17"/>
    </location>
</feature>
<feature type="transmembrane region" description="Helical" evidence="4">
    <location>
        <begin position="194"/>
        <end position="215"/>
    </location>
</feature>
<feature type="transmembrane region" description="Helical" evidence="4">
    <location>
        <begin position="325"/>
        <end position="347"/>
    </location>
</feature>
<dbReference type="PANTHER" id="PTHR11360:SF130">
    <property type="entry name" value="MAJOR FACILITATOR SUPERFAMILY (MFS) PROFILE DOMAIN-CONTAINING PROTEIN-RELATED"/>
    <property type="match status" value="1"/>
</dbReference>
<evidence type="ECO:0000313" key="5">
    <source>
        <dbReference type="EMBL" id="KAK5706402.1"/>
    </source>
</evidence>
<dbReference type="GO" id="GO:0022857">
    <property type="term" value="F:transmembrane transporter activity"/>
    <property type="evidence" value="ECO:0007669"/>
    <property type="project" value="InterPro"/>
</dbReference>
<dbReference type="SUPFAM" id="SSF103473">
    <property type="entry name" value="MFS general substrate transporter"/>
    <property type="match status" value="1"/>
</dbReference>
<feature type="region of interest" description="Disordered" evidence="3">
    <location>
        <begin position="1"/>
        <end position="68"/>
    </location>
</feature>
<dbReference type="AlphaFoldDB" id="A0AAN7WQF1"/>
<evidence type="ECO:0000313" key="6">
    <source>
        <dbReference type="Proteomes" id="UP001310594"/>
    </source>
</evidence>
<comment type="similarity">
    <text evidence="2">Belongs to the major facilitator superfamily. Monocarboxylate porter (TC 2.A.1.13) family.</text>
</comment>
<gene>
    <name evidence="5" type="ORF">LTR97_001390</name>
</gene>
<feature type="transmembrane region" description="Helical" evidence="4">
    <location>
        <begin position="293"/>
        <end position="313"/>
    </location>
</feature>
<sequence>MYTAHDHEDAAEDEKPAKNIQHAHSNDTTRNNSDDIERTAREPYEEHTTDPEKAPRTSLNLQRTTSRTSTVLTRVLTTRSLAEPGPPPDGGWKAWSQVACGWLVIFTTWGWVNSYGAFQTYYTLNLPGSSASQISWIGSVQNWLTFFIGACSGRLLDAGLYVPCLIVGVVLQLVGIFCMSLSTTYWQLMLTQGVLTGLGGGIFFTPSLGLVATYFSSRRSLALGLATTGNAVGGMIYPIIVQQLLPKIGFAWTTRVLGFLNMGLLLVVIAFMRPRLPPRKSGPLLDWAAWRDPPYAFFVAGIFFAIWSVYYTFYYVASFGVETVGFPFTASTSLVIIVNAVGVPSRVIPPYFADKVGQLNLICPTMFCLSILAYTWLAVDSVPGLYTFTVFYGVISAGFQCLFPSAIASLTPDLKMVGSRLGMGFTTLSFAALTGPPIGGALQSAMGGSYVGATIFAATSTGVSCALIGAARVAKVGWKLKKKA</sequence>
<reference evidence="5" key="1">
    <citation type="submission" date="2023-08" db="EMBL/GenBank/DDBJ databases">
        <title>Black Yeasts Isolated from many extreme environments.</title>
        <authorList>
            <person name="Coleine C."/>
            <person name="Stajich J.E."/>
            <person name="Selbmann L."/>
        </authorList>
    </citation>
    <scope>NUCLEOTIDE SEQUENCE</scope>
    <source>
        <strain evidence="5">CCFEE 5810</strain>
    </source>
</reference>
<feature type="transmembrane region" description="Helical" evidence="4">
    <location>
        <begin position="450"/>
        <end position="474"/>
    </location>
</feature>
<proteinExistence type="inferred from homology"/>
<organism evidence="5 6">
    <name type="scientific">Elasticomyces elasticus</name>
    <dbReference type="NCBI Taxonomy" id="574655"/>
    <lineage>
        <taxon>Eukaryota</taxon>
        <taxon>Fungi</taxon>
        <taxon>Dikarya</taxon>
        <taxon>Ascomycota</taxon>
        <taxon>Pezizomycotina</taxon>
        <taxon>Dothideomycetes</taxon>
        <taxon>Dothideomycetidae</taxon>
        <taxon>Mycosphaerellales</taxon>
        <taxon>Teratosphaeriaceae</taxon>
        <taxon>Elasticomyces</taxon>
    </lineage>
</organism>
<keyword evidence="4" id="KW-0472">Membrane</keyword>
<evidence type="ECO:0000256" key="2">
    <source>
        <dbReference type="ARBA" id="ARBA00006727"/>
    </source>
</evidence>
<feature type="transmembrane region" description="Helical" evidence="4">
    <location>
        <begin position="421"/>
        <end position="438"/>
    </location>
</feature>
<accession>A0AAN7WQF1</accession>
<keyword evidence="4" id="KW-1133">Transmembrane helix</keyword>
<dbReference type="GO" id="GO:0016020">
    <property type="term" value="C:membrane"/>
    <property type="evidence" value="ECO:0007669"/>
    <property type="project" value="UniProtKB-SubCell"/>
</dbReference>
<feature type="transmembrane region" description="Helical" evidence="4">
    <location>
        <begin position="222"/>
        <end position="240"/>
    </location>
</feature>
<evidence type="ECO:0000256" key="1">
    <source>
        <dbReference type="ARBA" id="ARBA00004141"/>
    </source>
</evidence>
<evidence type="ECO:0000256" key="3">
    <source>
        <dbReference type="SAM" id="MobiDB-lite"/>
    </source>
</evidence>
<dbReference type="Pfam" id="PF07690">
    <property type="entry name" value="MFS_1"/>
    <property type="match status" value="1"/>
</dbReference>
<comment type="subcellular location">
    <subcellularLocation>
        <location evidence="1">Membrane</location>
        <topology evidence="1">Multi-pass membrane protein</topology>
    </subcellularLocation>
</comment>
<feature type="transmembrane region" description="Helical" evidence="4">
    <location>
        <begin position="359"/>
        <end position="379"/>
    </location>
</feature>
<dbReference type="InterPro" id="IPR050327">
    <property type="entry name" value="Proton-linked_MCT"/>
</dbReference>
<dbReference type="PANTHER" id="PTHR11360">
    <property type="entry name" value="MONOCARBOXYLATE TRANSPORTER"/>
    <property type="match status" value="1"/>
</dbReference>
<dbReference type="InterPro" id="IPR011701">
    <property type="entry name" value="MFS"/>
</dbReference>
<protein>
    <recommendedName>
        <fullName evidence="7">Major facilitator superfamily (MFS) profile domain-containing protein</fullName>
    </recommendedName>
</protein>
<evidence type="ECO:0008006" key="7">
    <source>
        <dbReference type="Google" id="ProtNLM"/>
    </source>
</evidence>
<comment type="caution">
    <text evidence="5">The sequence shown here is derived from an EMBL/GenBank/DDBJ whole genome shotgun (WGS) entry which is preliminary data.</text>
</comment>
<feature type="transmembrane region" description="Helical" evidence="4">
    <location>
        <begin position="160"/>
        <end position="182"/>
    </location>
</feature>
<evidence type="ECO:0000256" key="4">
    <source>
        <dbReference type="SAM" id="Phobius"/>
    </source>
</evidence>
<dbReference type="InterPro" id="IPR036259">
    <property type="entry name" value="MFS_trans_sf"/>
</dbReference>
<feature type="transmembrane region" description="Helical" evidence="4">
    <location>
        <begin position="385"/>
        <end position="409"/>
    </location>
</feature>
<feature type="transmembrane region" description="Helical" evidence="4">
    <location>
        <begin position="252"/>
        <end position="272"/>
    </location>
</feature>
<keyword evidence="4" id="KW-0812">Transmembrane</keyword>